<gene>
    <name evidence="1" type="ORF">O181_026594</name>
</gene>
<name>A0A9Q3H1S1_9BASI</name>
<dbReference type="EMBL" id="AVOT02008855">
    <property type="protein sequence ID" value="MBW0486879.1"/>
    <property type="molecule type" value="Genomic_DNA"/>
</dbReference>
<evidence type="ECO:0000313" key="1">
    <source>
        <dbReference type="EMBL" id="MBW0486879.1"/>
    </source>
</evidence>
<comment type="caution">
    <text evidence="1">The sequence shown here is derived from an EMBL/GenBank/DDBJ whole genome shotgun (WGS) entry which is preliminary data.</text>
</comment>
<reference evidence="1" key="1">
    <citation type="submission" date="2021-03" db="EMBL/GenBank/DDBJ databases">
        <title>Draft genome sequence of rust myrtle Austropuccinia psidii MF-1, a brazilian biotype.</title>
        <authorList>
            <person name="Quecine M.C."/>
            <person name="Pachon D.M.R."/>
            <person name="Bonatelli M.L."/>
            <person name="Correr F.H."/>
            <person name="Franceschini L.M."/>
            <person name="Leite T.F."/>
            <person name="Margarido G.R.A."/>
            <person name="Almeida C.A."/>
            <person name="Ferrarezi J.A."/>
            <person name="Labate C.A."/>
        </authorList>
    </citation>
    <scope>NUCLEOTIDE SEQUENCE</scope>
    <source>
        <strain evidence="1">MF-1</strain>
    </source>
</reference>
<protein>
    <submittedName>
        <fullName evidence="1">Uncharacterized protein</fullName>
    </submittedName>
</protein>
<dbReference type="Proteomes" id="UP000765509">
    <property type="component" value="Unassembled WGS sequence"/>
</dbReference>
<evidence type="ECO:0000313" key="2">
    <source>
        <dbReference type="Proteomes" id="UP000765509"/>
    </source>
</evidence>
<proteinExistence type="predicted"/>
<dbReference type="AlphaFoldDB" id="A0A9Q3H1S1"/>
<sequence length="128" mass="14588">METVPKGEPVESEDDLKLYQQNNINWEDQYKQGGIFEDLDGGELSENTQRLAGLPILEPNKQKFHDAYEQICCFSNISLSSVTNSFDQNQEITASLTNDSHPQISIQEDIPEYEGEEDHLILTIIKLE</sequence>
<accession>A0A9Q3H1S1</accession>
<organism evidence="1 2">
    <name type="scientific">Austropuccinia psidii MF-1</name>
    <dbReference type="NCBI Taxonomy" id="1389203"/>
    <lineage>
        <taxon>Eukaryota</taxon>
        <taxon>Fungi</taxon>
        <taxon>Dikarya</taxon>
        <taxon>Basidiomycota</taxon>
        <taxon>Pucciniomycotina</taxon>
        <taxon>Pucciniomycetes</taxon>
        <taxon>Pucciniales</taxon>
        <taxon>Sphaerophragmiaceae</taxon>
        <taxon>Austropuccinia</taxon>
    </lineage>
</organism>
<keyword evidence="2" id="KW-1185">Reference proteome</keyword>